<dbReference type="InterPro" id="IPR004360">
    <property type="entry name" value="Glyas_Fos-R_dOase_dom"/>
</dbReference>
<dbReference type="Proteomes" id="UP000266385">
    <property type="component" value="Unassembled WGS sequence"/>
</dbReference>
<dbReference type="PROSITE" id="PS51819">
    <property type="entry name" value="VOC"/>
    <property type="match status" value="2"/>
</dbReference>
<dbReference type="PROSITE" id="PS00082">
    <property type="entry name" value="EXTRADIOL_DIOXYGENAS"/>
    <property type="match status" value="1"/>
</dbReference>
<name>A0A399R8N1_9PROT</name>
<comment type="similarity">
    <text evidence="2 10">Belongs to the extradiol ring-cleavage dioxygenase family.</text>
</comment>
<dbReference type="GO" id="GO:0016702">
    <property type="term" value="F:oxidoreductase activity, acting on single donors with incorporation of molecular oxygen, incorporation of two atoms of oxygen"/>
    <property type="evidence" value="ECO:0007669"/>
    <property type="project" value="UniProtKB-ARBA"/>
</dbReference>
<dbReference type="GO" id="GO:1901170">
    <property type="term" value="P:naphthalene catabolic process"/>
    <property type="evidence" value="ECO:0007669"/>
    <property type="project" value="UniProtKB-ARBA"/>
</dbReference>
<comment type="subunit">
    <text evidence="3">Homooctamer.</text>
</comment>
<evidence type="ECO:0000256" key="8">
    <source>
        <dbReference type="ARBA" id="ARBA00023002"/>
    </source>
</evidence>
<keyword evidence="6 10" id="KW-0058">Aromatic hydrocarbons catabolism</keyword>
<evidence type="ECO:0000256" key="7">
    <source>
        <dbReference type="ARBA" id="ARBA00022964"/>
    </source>
</evidence>
<dbReference type="EMBL" id="QWFX01000016">
    <property type="protein sequence ID" value="RIJ26841.1"/>
    <property type="molecule type" value="Genomic_DNA"/>
</dbReference>
<dbReference type="OrthoDB" id="9803142at2"/>
<comment type="caution">
    <text evidence="12">The sequence shown here is derived from an EMBL/GenBank/DDBJ whole genome shotgun (WGS) entry which is preliminary data.</text>
</comment>
<keyword evidence="5" id="KW-0677">Repeat</keyword>
<dbReference type="CDD" id="cd07252">
    <property type="entry name" value="BphC1-RGP6_N_like"/>
    <property type="match status" value="1"/>
</dbReference>
<dbReference type="GO" id="GO:0008198">
    <property type="term" value="F:ferrous iron binding"/>
    <property type="evidence" value="ECO:0007669"/>
    <property type="project" value="InterPro"/>
</dbReference>
<keyword evidence="4" id="KW-0479">Metal-binding</keyword>
<dbReference type="AlphaFoldDB" id="A0A399R8N1"/>
<keyword evidence="8 10" id="KW-0560">Oxidoreductase</keyword>
<evidence type="ECO:0000256" key="5">
    <source>
        <dbReference type="ARBA" id="ARBA00022737"/>
    </source>
</evidence>
<keyword evidence="13" id="KW-1185">Reference proteome</keyword>
<dbReference type="InterPro" id="IPR029068">
    <property type="entry name" value="Glyas_Bleomycin-R_OHBP_Dase"/>
</dbReference>
<dbReference type="Pfam" id="PF00903">
    <property type="entry name" value="Glyoxalase"/>
    <property type="match status" value="1"/>
</dbReference>
<dbReference type="Pfam" id="PF22632">
    <property type="entry name" value="BphC_D1"/>
    <property type="match status" value="1"/>
</dbReference>
<accession>A0A399R8N1</accession>
<evidence type="ECO:0000313" key="12">
    <source>
        <dbReference type="EMBL" id="RIJ26841.1"/>
    </source>
</evidence>
<dbReference type="RefSeq" id="WP_119377734.1">
    <property type="nucleotide sequence ID" value="NZ_QWFX01000016.1"/>
</dbReference>
<comment type="cofactor">
    <cofactor evidence="1 10">
        <name>Fe(2+)</name>
        <dbReference type="ChEBI" id="CHEBI:29033"/>
    </cofactor>
</comment>
<evidence type="ECO:0000259" key="11">
    <source>
        <dbReference type="PROSITE" id="PS51819"/>
    </source>
</evidence>
<keyword evidence="7 10" id="KW-0223">Dioxygenase</keyword>
<evidence type="ECO:0000256" key="4">
    <source>
        <dbReference type="ARBA" id="ARBA00022723"/>
    </source>
</evidence>
<evidence type="ECO:0000256" key="2">
    <source>
        <dbReference type="ARBA" id="ARBA00008784"/>
    </source>
</evidence>
<evidence type="ECO:0000256" key="10">
    <source>
        <dbReference type="RuleBase" id="RU000683"/>
    </source>
</evidence>
<feature type="domain" description="VOC" evidence="11">
    <location>
        <begin position="6"/>
        <end position="121"/>
    </location>
</feature>
<sequence>MAAVTELGYVGLNVTDIEAWKDFASSVAGLEVMDEGEKDRFYLRMDYWHHRLVVHRSDEDDMAYMGWRVPDAEALNEIKDQLQAAGYQSRIASPEEAAERRVLGLLKLDDPSGNPVEVFHGPLVDSHLPFHPGRRMHGKWVTGAQGMGHVLVRAYDQAETYNFYSALGLKGNVQYHLNTPNGVVKPTFMYCNRRQHSLAFGVGDEKRLNHMMLEYEHLNDLGKAHDIVRERGIDVALQLGKHANDAALTFYFATPSGWLLELGWAGEPSFQQQQYHIKDVFGHGIEASGMHDVEL</sequence>
<organism evidence="12 13">
    <name type="scientific">Henriciella mobilis</name>
    <dbReference type="NCBI Taxonomy" id="2305467"/>
    <lineage>
        <taxon>Bacteria</taxon>
        <taxon>Pseudomonadati</taxon>
        <taxon>Pseudomonadota</taxon>
        <taxon>Alphaproteobacteria</taxon>
        <taxon>Hyphomonadales</taxon>
        <taxon>Hyphomonadaceae</taxon>
        <taxon>Henriciella</taxon>
    </lineage>
</organism>
<evidence type="ECO:0000256" key="6">
    <source>
        <dbReference type="ARBA" id="ARBA00022797"/>
    </source>
</evidence>
<dbReference type="InterPro" id="IPR000486">
    <property type="entry name" value="Xdiol_ring_cleave_dOase_1/2"/>
</dbReference>
<keyword evidence="9 10" id="KW-0408">Iron</keyword>
<protein>
    <submittedName>
        <fullName evidence="12">2,3-dihydroxybiphenyl 1,2-dioxygenase</fullName>
    </submittedName>
</protein>
<dbReference type="InterPro" id="IPR037523">
    <property type="entry name" value="VOC_core"/>
</dbReference>
<evidence type="ECO:0000313" key="13">
    <source>
        <dbReference type="Proteomes" id="UP000266385"/>
    </source>
</evidence>
<proteinExistence type="inferred from homology"/>
<dbReference type="SUPFAM" id="SSF54593">
    <property type="entry name" value="Glyoxalase/Bleomycin resistance protein/Dihydroxybiphenyl dioxygenase"/>
    <property type="match status" value="1"/>
</dbReference>
<dbReference type="FunFam" id="3.10.180.10:FF:000027">
    <property type="entry name" value="1,2-dihydroxynaphthalene dioxygenase"/>
    <property type="match status" value="1"/>
</dbReference>
<dbReference type="Gene3D" id="3.10.180.10">
    <property type="entry name" value="2,3-Dihydroxybiphenyl 1,2-Dioxygenase, domain 1"/>
    <property type="match status" value="2"/>
</dbReference>
<reference evidence="12 13" key="1">
    <citation type="submission" date="2018-08" db="EMBL/GenBank/DDBJ databases">
        <title>Henriciella mobilis sp. nov., isolated from seawater.</title>
        <authorList>
            <person name="Cheng H."/>
            <person name="Wu Y.-H."/>
            <person name="Xu X.-W."/>
            <person name="Guo L.-L."/>
        </authorList>
    </citation>
    <scope>NUCLEOTIDE SEQUENCE [LARGE SCALE GENOMIC DNA]</scope>
    <source>
        <strain evidence="12 13">JN25</strain>
    </source>
</reference>
<evidence type="ECO:0000256" key="9">
    <source>
        <dbReference type="ARBA" id="ARBA00023004"/>
    </source>
</evidence>
<feature type="domain" description="VOC" evidence="11">
    <location>
        <begin position="146"/>
        <end position="265"/>
    </location>
</feature>
<evidence type="ECO:0000256" key="3">
    <source>
        <dbReference type="ARBA" id="ARBA00011823"/>
    </source>
</evidence>
<gene>
    <name evidence="12" type="ORF">D1223_18050</name>
</gene>
<evidence type="ECO:0000256" key="1">
    <source>
        <dbReference type="ARBA" id="ARBA00001954"/>
    </source>
</evidence>